<dbReference type="InterPro" id="IPR025480">
    <property type="entry name" value="DUF4330"/>
</dbReference>
<dbReference type="AlphaFoldDB" id="A0A4R2RMC1"/>
<dbReference type="Pfam" id="PF14221">
    <property type="entry name" value="DUF4330"/>
    <property type="match status" value="1"/>
</dbReference>
<feature type="transmembrane region" description="Helical" evidence="1">
    <location>
        <begin position="12"/>
        <end position="33"/>
    </location>
</feature>
<evidence type="ECO:0000313" key="3">
    <source>
        <dbReference type="Proteomes" id="UP000294813"/>
    </source>
</evidence>
<reference evidence="2 3" key="1">
    <citation type="submission" date="2019-03" db="EMBL/GenBank/DDBJ databases">
        <title>Genomic Encyclopedia of Type Strains, Phase IV (KMG-IV): sequencing the most valuable type-strain genomes for metagenomic binning, comparative biology and taxonomic classification.</title>
        <authorList>
            <person name="Goeker M."/>
        </authorList>
    </citation>
    <scope>NUCLEOTIDE SEQUENCE [LARGE SCALE GENOMIC DNA]</scope>
    <source>
        <strain evidence="2 3">DSM 11170</strain>
    </source>
</reference>
<comment type="caution">
    <text evidence="2">The sequence shown here is derived from an EMBL/GenBank/DDBJ whole genome shotgun (WGS) entry which is preliminary data.</text>
</comment>
<dbReference type="Proteomes" id="UP000294813">
    <property type="component" value="Unassembled WGS sequence"/>
</dbReference>
<name>A0A4R2RMC1_9FIRM</name>
<dbReference type="EMBL" id="SLXT01000012">
    <property type="protein sequence ID" value="TCP64078.1"/>
    <property type="molecule type" value="Genomic_DNA"/>
</dbReference>
<evidence type="ECO:0000313" key="2">
    <source>
        <dbReference type="EMBL" id="TCP64078.1"/>
    </source>
</evidence>
<keyword evidence="1" id="KW-0472">Membrane</keyword>
<evidence type="ECO:0000256" key="1">
    <source>
        <dbReference type="SAM" id="Phobius"/>
    </source>
</evidence>
<proteinExistence type="predicted"/>
<keyword evidence="1" id="KW-0812">Transmembrane</keyword>
<sequence length="162" mass="17764">MKLVDDRGRWFGLINPLDLVVLVAIVALVFGLATKTKNIVSTTTTEVQFEGFFKKVHPELVAGLNTNEKLVAGGVFVEDARVESIRVVPSRTSQTNAQGETVVSDDPHYKDVYVVIRGTSKSATADLKVGNQEIKAGKEYWYKTQTMNLQGIVDSVKILPSP</sequence>
<dbReference type="RefSeq" id="WP_165876396.1">
    <property type="nucleotide sequence ID" value="NZ_JAOQNU010000022.1"/>
</dbReference>
<gene>
    <name evidence="2" type="ORF">EDD73_11239</name>
</gene>
<protein>
    <submittedName>
        <fullName evidence="2">Uncharacterized protein DUF4330</fullName>
    </submittedName>
</protein>
<keyword evidence="1" id="KW-1133">Transmembrane helix</keyword>
<keyword evidence="3" id="KW-1185">Reference proteome</keyword>
<accession>A0A4R2RMC1</accession>
<organism evidence="2 3">
    <name type="scientific">Heliophilum fasciatum</name>
    <dbReference type="NCBI Taxonomy" id="35700"/>
    <lineage>
        <taxon>Bacteria</taxon>
        <taxon>Bacillati</taxon>
        <taxon>Bacillota</taxon>
        <taxon>Clostridia</taxon>
        <taxon>Eubacteriales</taxon>
        <taxon>Heliobacteriaceae</taxon>
        <taxon>Heliophilum</taxon>
    </lineage>
</organism>